<keyword evidence="11" id="KW-1185">Reference proteome</keyword>
<dbReference type="Proteomes" id="UP000193136">
    <property type="component" value="Unassembled WGS sequence"/>
</dbReference>
<proteinExistence type="predicted"/>
<dbReference type="GO" id="GO:0005886">
    <property type="term" value="C:plasma membrane"/>
    <property type="evidence" value="ECO:0007669"/>
    <property type="project" value="UniProtKB-SubCell"/>
</dbReference>
<comment type="caution">
    <text evidence="10">The sequence shown here is derived from an EMBL/GenBank/DDBJ whole genome shotgun (WGS) entry which is preliminary data.</text>
</comment>
<gene>
    <name evidence="10" type="ORF">B5V00_09650</name>
</gene>
<name>A0A1X0Y360_9BACT</name>
<reference evidence="10 11" key="1">
    <citation type="submission" date="2017-03" db="EMBL/GenBank/DDBJ databases">
        <title>Genome sequence of Geothermobacter sp. EPR-M, Deep-Sea Iron Reducer.</title>
        <authorList>
            <person name="Tully B."/>
            <person name="Savalia P."/>
            <person name="Abuyen K."/>
            <person name="Baughan C."/>
            <person name="Romero E."/>
            <person name="Ronkowski C."/>
            <person name="Torres B."/>
            <person name="Tremblay J."/>
            <person name="Trujillo A."/>
            <person name="Tyler M."/>
            <person name="Perez-Rodriguez I."/>
            <person name="Amend J."/>
        </authorList>
    </citation>
    <scope>NUCLEOTIDE SEQUENCE [LARGE SCALE GENOMIC DNA]</scope>
    <source>
        <strain evidence="10 11">EPR-M</strain>
    </source>
</reference>
<sequence length="253" mass="27559">MKNARGQINALLVGRCALRSFLLQASWNFESLQGLGALYVLAPALRCLYRGEERKQAFQRHLGYFNSHPYLGAAILGSAIALETDAVAGTPQDGVSASDFNGMMMAPFAAMGDALFWGGIRPLAAVLALFFAVRGSLLACAVLLLVYNLPHLFFRFWGFFRGWQRGAGIVATIQRWHLPDLAIRIKEAVVILLGGLCAMWVSMMLHDKGLPPAVGFVALPVVGFCCWLARKGVSPLAMIYLGTFLTLAVRVLK</sequence>
<evidence type="ECO:0000256" key="6">
    <source>
        <dbReference type="ARBA" id="ARBA00022692"/>
    </source>
</evidence>
<dbReference type="GO" id="GO:0009401">
    <property type="term" value="P:phosphoenolpyruvate-dependent sugar phosphotransferase system"/>
    <property type="evidence" value="ECO:0007669"/>
    <property type="project" value="UniProtKB-KW"/>
</dbReference>
<keyword evidence="6 9" id="KW-0812">Transmembrane</keyword>
<comment type="subcellular location">
    <subcellularLocation>
        <location evidence="1">Cell membrane</location>
        <topology evidence="1">Multi-pass membrane protein</topology>
    </subcellularLocation>
</comment>
<evidence type="ECO:0000313" key="10">
    <source>
        <dbReference type="EMBL" id="ORJ59538.1"/>
    </source>
</evidence>
<dbReference type="AlphaFoldDB" id="A0A1X0Y360"/>
<keyword evidence="2" id="KW-0813">Transport</keyword>
<dbReference type="OrthoDB" id="9811533at2"/>
<evidence type="ECO:0000256" key="7">
    <source>
        <dbReference type="ARBA" id="ARBA00022989"/>
    </source>
</evidence>
<dbReference type="EMBL" id="NAAD01000011">
    <property type="protein sequence ID" value="ORJ59538.1"/>
    <property type="molecule type" value="Genomic_DNA"/>
</dbReference>
<dbReference type="PANTHER" id="PTHR32502">
    <property type="entry name" value="N-ACETYLGALACTOSAMINE PERMEASE II COMPONENT-RELATED"/>
    <property type="match status" value="1"/>
</dbReference>
<dbReference type="InterPro" id="IPR004704">
    <property type="entry name" value="PTS_IID_man"/>
</dbReference>
<keyword evidence="8 9" id="KW-0472">Membrane</keyword>
<accession>A0A1X0Y360</accession>
<evidence type="ECO:0000256" key="9">
    <source>
        <dbReference type="SAM" id="Phobius"/>
    </source>
</evidence>
<evidence type="ECO:0000256" key="3">
    <source>
        <dbReference type="ARBA" id="ARBA00022475"/>
    </source>
</evidence>
<dbReference type="InterPro" id="IPR050303">
    <property type="entry name" value="GatZ_KbaZ_carbometab"/>
</dbReference>
<protein>
    <recommendedName>
        <fullName evidence="12">PTS system, mannose-specific IID component</fullName>
    </recommendedName>
</protein>
<organism evidence="10 11">
    <name type="scientific">Geothermobacter hydrogeniphilus</name>
    <dbReference type="NCBI Taxonomy" id="1969733"/>
    <lineage>
        <taxon>Bacteria</taxon>
        <taxon>Pseudomonadati</taxon>
        <taxon>Thermodesulfobacteriota</taxon>
        <taxon>Desulfuromonadia</taxon>
        <taxon>Desulfuromonadales</taxon>
        <taxon>Geothermobacteraceae</taxon>
        <taxon>Geothermobacter</taxon>
    </lineage>
</organism>
<evidence type="ECO:0000313" key="11">
    <source>
        <dbReference type="Proteomes" id="UP000193136"/>
    </source>
</evidence>
<evidence type="ECO:0000256" key="2">
    <source>
        <dbReference type="ARBA" id="ARBA00022448"/>
    </source>
</evidence>
<keyword evidence="4" id="KW-0762">Sugar transport</keyword>
<evidence type="ECO:0000256" key="4">
    <source>
        <dbReference type="ARBA" id="ARBA00022597"/>
    </source>
</evidence>
<evidence type="ECO:0000256" key="8">
    <source>
        <dbReference type="ARBA" id="ARBA00023136"/>
    </source>
</evidence>
<evidence type="ECO:0008006" key="12">
    <source>
        <dbReference type="Google" id="ProtNLM"/>
    </source>
</evidence>
<feature type="transmembrane region" description="Helical" evidence="9">
    <location>
        <begin position="181"/>
        <end position="201"/>
    </location>
</feature>
<dbReference type="PANTHER" id="PTHR32502:SF5">
    <property type="entry name" value="N-ACETYLGALACTOSAMINE PERMEASE IID COMPONENT-RELATED"/>
    <property type="match status" value="1"/>
</dbReference>
<dbReference type="RefSeq" id="WP_085010582.1">
    <property type="nucleotide sequence ID" value="NZ_NAAD01000011.1"/>
</dbReference>
<feature type="transmembrane region" description="Helical" evidence="9">
    <location>
        <begin position="213"/>
        <end position="230"/>
    </location>
</feature>
<keyword evidence="5" id="KW-0598">Phosphotransferase system</keyword>
<dbReference type="Pfam" id="PF03613">
    <property type="entry name" value="EIID-AGA"/>
    <property type="match status" value="1"/>
</dbReference>
<dbReference type="STRING" id="1969733.B5V00_09650"/>
<keyword evidence="3" id="KW-1003">Cell membrane</keyword>
<keyword evidence="7 9" id="KW-1133">Transmembrane helix</keyword>
<dbReference type="PROSITE" id="PS51108">
    <property type="entry name" value="PTS_EIID"/>
    <property type="match status" value="1"/>
</dbReference>
<feature type="transmembrane region" description="Helical" evidence="9">
    <location>
        <begin position="236"/>
        <end position="252"/>
    </location>
</feature>
<evidence type="ECO:0000256" key="5">
    <source>
        <dbReference type="ARBA" id="ARBA00022683"/>
    </source>
</evidence>
<evidence type="ECO:0000256" key="1">
    <source>
        <dbReference type="ARBA" id="ARBA00004651"/>
    </source>
</evidence>